<keyword evidence="2" id="KW-1185">Reference proteome</keyword>
<sequence length="134" mass="15245">MKCADISQRRAESSNSLTAFPSKTICKTEKVLISSVLLTCQPSRQFNLTIIYMLSNELYSLKKSQTLVEWRAPPTHQWHVGNRPDWPYPPSVTDAPRLHFLVLLVVTTSAFHSQRTRRSPSVQGVKITRLPPDI</sequence>
<evidence type="ECO:0000313" key="1">
    <source>
        <dbReference type="EMBL" id="GFS40986.1"/>
    </source>
</evidence>
<evidence type="ECO:0000313" key="2">
    <source>
        <dbReference type="Proteomes" id="UP000887013"/>
    </source>
</evidence>
<gene>
    <name evidence="1" type="ORF">NPIL_194411</name>
</gene>
<comment type="caution">
    <text evidence="1">The sequence shown here is derived from an EMBL/GenBank/DDBJ whole genome shotgun (WGS) entry which is preliminary data.</text>
</comment>
<dbReference type="EMBL" id="BMAW01043750">
    <property type="protein sequence ID" value="GFS40986.1"/>
    <property type="molecule type" value="Genomic_DNA"/>
</dbReference>
<proteinExistence type="predicted"/>
<dbReference type="Proteomes" id="UP000887013">
    <property type="component" value="Unassembled WGS sequence"/>
</dbReference>
<organism evidence="1 2">
    <name type="scientific">Nephila pilipes</name>
    <name type="common">Giant wood spider</name>
    <name type="synonym">Nephila maculata</name>
    <dbReference type="NCBI Taxonomy" id="299642"/>
    <lineage>
        <taxon>Eukaryota</taxon>
        <taxon>Metazoa</taxon>
        <taxon>Ecdysozoa</taxon>
        <taxon>Arthropoda</taxon>
        <taxon>Chelicerata</taxon>
        <taxon>Arachnida</taxon>
        <taxon>Araneae</taxon>
        <taxon>Araneomorphae</taxon>
        <taxon>Entelegynae</taxon>
        <taxon>Araneoidea</taxon>
        <taxon>Nephilidae</taxon>
        <taxon>Nephila</taxon>
    </lineage>
</organism>
<reference evidence="1" key="1">
    <citation type="submission" date="2020-08" db="EMBL/GenBank/DDBJ databases">
        <title>Multicomponent nature underlies the extraordinary mechanical properties of spider dragline silk.</title>
        <authorList>
            <person name="Kono N."/>
            <person name="Nakamura H."/>
            <person name="Mori M."/>
            <person name="Yoshida Y."/>
            <person name="Ohtoshi R."/>
            <person name="Malay A.D."/>
            <person name="Moran D.A.P."/>
            <person name="Tomita M."/>
            <person name="Numata K."/>
            <person name="Arakawa K."/>
        </authorList>
    </citation>
    <scope>NUCLEOTIDE SEQUENCE</scope>
</reference>
<accession>A0A8X6MCK2</accession>
<protein>
    <submittedName>
        <fullName evidence="1">Uncharacterized protein</fullName>
    </submittedName>
</protein>
<name>A0A8X6MCK2_NEPPI</name>
<dbReference type="AlphaFoldDB" id="A0A8X6MCK2"/>